<dbReference type="AlphaFoldDB" id="A0A0A9C4G6"/>
<organism evidence="1">
    <name type="scientific">Arundo donax</name>
    <name type="common">Giant reed</name>
    <name type="synonym">Donax arundinaceus</name>
    <dbReference type="NCBI Taxonomy" id="35708"/>
    <lineage>
        <taxon>Eukaryota</taxon>
        <taxon>Viridiplantae</taxon>
        <taxon>Streptophyta</taxon>
        <taxon>Embryophyta</taxon>
        <taxon>Tracheophyta</taxon>
        <taxon>Spermatophyta</taxon>
        <taxon>Magnoliopsida</taxon>
        <taxon>Liliopsida</taxon>
        <taxon>Poales</taxon>
        <taxon>Poaceae</taxon>
        <taxon>PACMAD clade</taxon>
        <taxon>Arundinoideae</taxon>
        <taxon>Arundineae</taxon>
        <taxon>Arundo</taxon>
    </lineage>
</organism>
<accession>A0A0A9C4G6</accession>
<proteinExistence type="predicted"/>
<evidence type="ECO:0000313" key="1">
    <source>
        <dbReference type="EMBL" id="JAD71154.1"/>
    </source>
</evidence>
<name>A0A0A9C4G6_ARUDO</name>
<protein>
    <submittedName>
        <fullName evidence="1">Uncharacterized protein</fullName>
    </submittedName>
</protein>
<dbReference type="EMBL" id="GBRH01226741">
    <property type="protein sequence ID" value="JAD71154.1"/>
    <property type="molecule type" value="Transcribed_RNA"/>
</dbReference>
<reference evidence="1" key="1">
    <citation type="submission" date="2014-09" db="EMBL/GenBank/DDBJ databases">
        <authorList>
            <person name="Magalhaes I.L.F."/>
            <person name="Oliveira U."/>
            <person name="Santos F.R."/>
            <person name="Vidigal T.H.D.A."/>
            <person name="Brescovit A.D."/>
            <person name="Santos A.J."/>
        </authorList>
    </citation>
    <scope>NUCLEOTIDE SEQUENCE</scope>
    <source>
        <tissue evidence="1">Shoot tissue taken approximately 20 cm above the soil surface</tissue>
    </source>
</reference>
<sequence length="65" mass="6724">MGLGTLAVLAIPGQLVYEFHANSSLTLISGHSCNNNTKSFDMLLSLLLESSAPSSLKVTCGSPEG</sequence>
<reference evidence="1" key="2">
    <citation type="journal article" date="2015" name="Data Brief">
        <title>Shoot transcriptome of the giant reed, Arundo donax.</title>
        <authorList>
            <person name="Barrero R.A."/>
            <person name="Guerrero F.D."/>
            <person name="Moolhuijzen P."/>
            <person name="Goolsby J.A."/>
            <person name="Tidwell J."/>
            <person name="Bellgard S.E."/>
            <person name="Bellgard M.I."/>
        </authorList>
    </citation>
    <scope>NUCLEOTIDE SEQUENCE</scope>
    <source>
        <tissue evidence="1">Shoot tissue taken approximately 20 cm above the soil surface</tissue>
    </source>
</reference>